<feature type="domain" description="ABC transmembrane type-1" evidence="12">
    <location>
        <begin position="37"/>
        <end position="333"/>
    </location>
</feature>
<dbReference type="GO" id="GO:0005524">
    <property type="term" value="F:ATP binding"/>
    <property type="evidence" value="ECO:0007669"/>
    <property type="project" value="UniProtKB-KW"/>
</dbReference>
<evidence type="ECO:0000256" key="8">
    <source>
        <dbReference type="ARBA" id="ARBA00023136"/>
    </source>
</evidence>
<dbReference type="FunFam" id="3.40.50.300:FF:000299">
    <property type="entry name" value="ABC transporter ATP-binding protein/permease"/>
    <property type="match status" value="1"/>
</dbReference>
<keyword evidence="3" id="KW-1003">Cell membrane</keyword>
<dbReference type="PROSITE" id="PS00211">
    <property type="entry name" value="ABC_TRANSPORTER_1"/>
    <property type="match status" value="1"/>
</dbReference>
<comment type="caution">
    <text evidence="13">The sequence shown here is derived from an EMBL/GenBank/DDBJ whole genome shotgun (WGS) entry which is preliminary data.</text>
</comment>
<keyword evidence="2" id="KW-0813">Transport</keyword>
<feature type="transmembrane region" description="Helical" evidence="10">
    <location>
        <begin position="36"/>
        <end position="61"/>
    </location>
</feature>
<dbReference type="InterPro" id="IPR039421">
    <property type="entry name" value="Type_1_exporter"/>
</dbReference>
<accession>A0A3R8X3X0</accession>
<evidence type="ECO:0008006" key="15">
    <source>
        <dbReference type="Google" id="ProtNLM"/>
    </source>
</evidence>
<dbReference type="GeneID" id="78122372"/>
<evidence type="ECO:0000256" key="1">
    <source>
        <dbReference type="ARBA" id="ARBA00004651"/>
    </source>
</evidence>
<dbReference type="PROSITE" id="PS50929">
    <property type="entry name" value="ABC_TM1F"/>
    <property type="match status" value="1"/>
</dbReference>
<dbReference type="Proteomes" id="UP000274327">
    <property type="component" value="Unassembled WGS sequence"/>
</dbReference>
<dbReference type="SMART" id="SM00382">
    <property type="entry name" value="AAA"/>
    <property type="match status" value="1"/>
</dbReference>
<dbReference type="PANTHER" id="PTHR24221">
    <property type="entry name" value="ATP-BINDING CASSETTE SUB-FAMILY B"/>
    <property type="match status" value="1"/>
</dbReference>
<dbReference type="RefSeq" id="WP_126988649.1">
    <property type="nucleotide sequence ID" value="NZ_JBQCMM010000006.1"/>
</dbReference>
<keyword evidence="4 10" id="KW-0812">Transmembrane</keyword>
<dbReference type="AlphaFoldDB" id="A0A3R8X3X0"/>
<reference evidence="13 14" key="1">
    <citation type="submission" date="2018-07" db="EMBL/GenBank/DDBJ databases">
        <title>Brachybacteriurn paraconglorneratum KCTC 9916.</title>
        <authorList>
            <person name="Li Y."/>
        </authorList>
    </citation>
    <scope>NUCLEOTIDE SEQUENCE [LARGE SCALE GENOMIC DNA]</scope>
    <source>
        <strain evidence="13 14">KCTC 9916</strain>
    </source>
</reference>
<feature type="transmembrane region" description="Helical" evidence="10">
    <location>
        <begin position="191"/>
        <end position="208"/>
    </location>
</feature>
<evidence type="ECO:0000259" key="11">
    <source>
        <dbReference type="PROSITE" id="PS50893"/>
    </source>
</evidence>
<feature type="domain" description="ABC transporter" evidence="11">
    <location>
        <begin position="371"/>
        <end position="607"/>
    </location>
</feature>
<evidence type="ECO:0000313" key="13">
    <source>
        <dbReference type="EMBL" id="RRR17216.1"/>
    </source>
</evidence>
<gene>
    <name evidence="13" type="ORF">DS079_15230</name>
</gene>
<sequence length="622" mass="66614">MTVQQGPEEPEVRDEKRAGTLRLLLRLLDRPTRWRLVIAAVLSGALALVETVAIVTVLPLVQIATGAPLDDGATGMVWNLLGQPGRGTFGMVLVGVVVGLFILKDVLAMAFVWWQSGFVMDKRVEMSTKLFQGFLHEPMAEFRRRNIGEAIRTMNAAVGQVFNTVSSTITIVSSGLTVTAILVALLVTTPVQAMLALIYFGIAALAYLRVVRPRIAQVGDDIMEGSKVATIAGLQGLQGFKEVKVRGSAHFFVGRFTKGLLLNERAAREGNFFSSITKYLLEILFILGVGALLAVSFLSGAESQAVGSLALFVAAGFRLLPNISSLVGAVNGFRIGRASVLLVEEELRDASERAGTPASGGRIPMTLSRSLRIEDVHYRYPGAEHKVLRGIDLDIPAGSSVALVGSSGAGKTTLVDLVLGLLSPTSGSVKSDGKDIAEGIDSWQRICGVVAQDVFIAEDTVRKNILFDVPVEEADEQRLRQAVKMAQLEDVVESLPGGLDGDVGDWGSRLSGGQRQRLGIARALYRSPQLLVLDEATSALDNETERRVTETVNALHGDMTVIVVAHRLSTVKNVDTVVYMEDGRVSGMGSFDELRQNNAGFAHLVQLGDLSASNKDGSAEGQ</sequence>
<dbReference type="EMBL" id="QOCI01000015">
    <property type="protein sequence ID" value="RRR17216.1"/>
    <property type="molecule type" value="Genomic_DNA"/>
</dbReference>
<evidence type="ECO:0000256" key="4">
    <source>
        <dbReference type="ARBA" id="ARBA00022692"/>
    </source>
</evidence>
<dbReference type="GO" id="GO:0140359">
    <property type="term" value="F:ABC-type transporter activity"/>
    <property type="evidence" value="ECO:0007669"/>
    <property type="project" value="InterPro"/>
</dbReference>
<dbReference type="SUPFAM" id="SSF52540">
    <property type="entry name" value="P-loop containing nucleoside triphosphate hydrolases"/>
    <property type="match status" value="1"/>
</dbReference>
<dbReference type="PANTHER" id="PTHR24221:SF654">
    <property type="entry name" value="ATP-BINDING CASSETTE SUB-FAMILY B MEMBER 6"/>
    <property type="match status" value="1"/>
</dbReference>
<dbReference type="GO" id="GO:0016887">
    <property type="term" value="F:ATP hydrolysis activity"/>
    <property type="evidence" value="ECO:0007669"/>
    <property type="project" value="InterPro"/>
</dbReference>
<evidence type="ECO:0000256" key="10">
    <source>
        <dbReference type="SAM" id="Phobius"/>
    </source>
</evidence>
<dbReference type="InterPro" id="IPR017871">
    <property type="entry name" value="ABC_transporter-like_CS"/>
</dbReference>
<dbReference type="Pfam" id="PF00005">
    <property type="entry name" value="ABC_tran"/>
    <property type="match status" value="1"/>
</dbReference>
<dbReference type="Pfam" id="PF00664">
    <property type="entry name" value="ABC_membrane"/>
    <property type="match status" value="1"/>
</dbReference>
<feature type="transmembrane region" description="Helical" evidence="10">
    <location>
        <begin position="279"/>
        <end position="299"/>
    </location>
</feature>
<evidence type="ECO:0000256" key="6">
    <source>
        <dbReference type="ARBA" id="ARBA00022840"/>
    </source>
</evidence>
<dbReference type="InterPro" id="IPR011527">
    <property type="entry name" value="ABC1_TM_dom"/>
</dbReference>
<dbReference type="InterPro" id="IPR003439">
    <property type="entry name" value="ABC_transporter-like_ATP-bd"/>
</dbReference>
<dbReference type="PROSITE" id="PS50893">
    <property type="entry name" value="ABC_TRANSPORTER_2"/>
    <property type="match status" value="1"/>
</dbReference>
<evidence type="ECO:0000256" key="3">
    <source>
        <dbReference type="ARBA" id="ARBA00022475"/>
    </source>
</evidence>
<keyword evidence="6" id="KW-0067">ATP-binding</keyword>
<evidence type="ECO:0000256" key="5">
    <source>
        <dbReference type="ARBA" id="ARBA00022741"/>
    </source>
</evidence>
<protein>
    <recommendedName>
        <fullName evidence="15">ABC transporter ATP-binding protein</fullName>
    </recommendedName>
</protein>
<keyword evidence="5" id="KW-0547">Nucleotide-binding</keyword>
<dbReference type="InterPro" id="IPR036640">
    <property type="entry name" value="ABC1_TM_sf"/>
</dbReference>
<evidence type="ECO:0000256" key="9">
    <source>
        <dbReference type="ARBA" id="ARBA00061644"/>
    </source>
</evidence>
<dbReference type="GO" id="GO:0034040">
    <property type="term" value="F:ATPase-coupled lipid transmembrane transporter activity"/>
    <property type="evidence" value="ECO:0007669"/>
    <property type="project" value="TreeGrafter"/>
</dbReference>
<evidence type="ECO:0000313" key="14">
    <source>
        <dbReference type="Proteomes" id="UP000274327"/>
    </source>
</evidence>
<feature type="transmembrane region" description="Helical" evidence="10">
    <location>
        <begin position="161"/>
        <end position="185"/>
    </location>
</feature>
<name>A0A3R8X3X0_9MICO</name>
<evidence type="ECO:0000259" key="12">
    <source>
        <dbReference type="PROSITE" id="PS50929"/>
    </source>
</evidence>
<keyword evidence="7 10" id="KW-1133">Transmembrane helix</keyword>
<dbReference type="Gene3D" id="3.40.50.300">
    <property type="entry name" value="P-loop containing nucleotide triphosphate hydrolases"/>
    <property type="match status" value="1"/>
</dbReference>
<keyword evidence="14" id="KW-1185">Reference proteome</keyword>
<comment type="similarity">
    <text evidence="9">Belongs to the ABC transporter superfamily. Lipid exporter (TC 3.A.1.106) family.</text>
</comment>
<feature type="transmembrane region" description="Helical" evidence="10">
    <location>
        <begin position="89"/>
        <end position="114"/>
    </location>
</feature>
<dbReference type="SUPFAM" id="SSF90123">
    <property type="entry name" value="ABC transporter transmembrane region"/>
    <property type="match status" value="1"/>
</dbReference>
<comment type="subcellular location">
    <subcellularLocation>
        <location evidence="1">Cell membrane</location>
        <topology evidence="1">Multi-pass membrane protein</topology>
    </subcellularLocation>
</comment>
<dbReference type="InterPro" id="IPR003593">
    <property type="entry name" value="AAA+_ATPase"/>
</dbReference>
<evidence type="ECO:0000256" key="7">
    <source>
        <dbReference type="ARBA" id="ARBA00022989"/>
    </source>
</evidence>
<dbReference type="InterPro" id="IPR027417">
    <property type="entry name" value="P-loop_NTPase"/>
</dbReference>
<keyword evidence="8 10" id="KW-0472">Membrane</keyword>
<organism evidence="13 14">
    <name type="scientific">Brachybacterium paraconglomeratum</name>
    <dbReference type="NCBI Taxonomy" id="173362"/>
    <lineage>
        <taxon>Bacteria</taxon>
        <taxon>Bacillati</taxon>
        <taxon>Actinomycetota</taxon>
        <taxon>Actinomycetes</taxon>
        <taxon>Micrococcales</taxon>
        <taxon>Dermabacteraceae</taxon>
        <taxon>Brachybacterium</taxon>
    </lineage>
</organism>
<dbReference type="Gene3D" id="1.20.1560.10">
    <property type="entry name" value="ABC transporter type 1, transmembrane domain"/>
    <property type="match status" value="1"/>
</dbReference>
<proteinExistence type="inferred from homology"/>
<dbReference type="GO" id="GO:0005886">
    <property type="term" value="C:plasma membrane"/>
    <property type="evidence" value="ECO:0007669"/>
    <property type="project" value="UniProtKB-SubCell"/>
</dbReference>
<evidence type="ECO:0000256" key="2">
    <source>
        <dbReference type="ARBA" id="ARBA00022448"/>
    </source>
</evidence>